<feature type="transmembrane region" description="Helical" evidence="2">
    <location>
        <begin position="81"/>
        <end position="104"/>
    </location>
</feature>
<keyword evidence="4" id="KW-1185">Reference proteome</keyword>
<keyword evidence="2" id="KW-0472">Membrane</keyword>
<keyword evidence="2" id="KW-1133">Transmembrane helix</keyword>
<dbReference type="Proteomes" id="UP000700596">
    <property type="component" value="Unassembled WGS sequence"/>
</dbReference>
<gene>
    <name evidence="3" type="ORF">B0J11DRAFT_522616</name>
</gene>
<dbReference type="OrthoDB" id="3796171at2759"/>
<organism evidence="3 4">
    <name type="scientific">Dendryphion nanum</name>
    <dbReference type="NCBI Taxonomy" id="256645"/>
    <lineage>
        <taxon>Eukaryota</taxon>
        <taxon>Fungi</taxon>
        <taxon>Dikarya</taxon>
        <taxon>Ascomycota</taxon>
        <taxon>Pezizomycotina</taxon>
        <taxon>Dothideomycetes</taxon>
        <taxon>Pleosporomycetidae</taxon>
        <taxon>Pleosporales</taxon>
        <taxon>Torulaceae</taxon>
        <taxon>Dendryphion</taxon>
    </lineage>
</organism>
<proteinExistence type="predicted"/>
<protein>
    <submittedName>
        <fullName evidence="3">Uncharacterized protein</fullName>
    </submittedName>
</protein>
<accession>A0A9P9E3R4</accession>
<feature type="region of interest" description="Disordered" evidence="1">
    <location>
        <begin position="241"/>
        <end position="266"/>
    </location>
</feature>
<comment type="caution">
    <text evidence="3">The sequence shown here is derived from an EMBL/GenBank/DDBJ whole genome shotgun (WGS) entry which is preliminary data.</text>
</comment>
<evidence type="ECO:0000313" key="4">
    <source>
        <dbReference type="Proteomes" id="UP000700596"/>
    </source>
</evidence>
<feature type="transmembrane region" description="Helical" evidence="2">
    <location>
        <begin position="116"/>
        <end position="141"/>
    </location>
</feature>
<feature type="transmembrane region" description="Helical" evidence="2">
    <location>
        <begin position="7"/>
        <end position="30"/>
    </location>
</feature>
<dbReference type="EMBL" id="JAGMWT010000004">
    <property type="protein sequence ID" value="KAH7130192.1"/>
    <property type="molecule type" value="Genomic_DNA"/>
</dbReference>
<feature type="transmembrane region" description="Helical" evidence="2">
    <location>
        <begin position="192"/>
        <end position="212"/>
    </location>
</feature>
<evidence type="ECO:0000256" key="2">
    <source>
        <dbReference type="SAM" id="Phobius"/>
    </source>
</evidence>
<evidence type="ECO:0000313" key="3">
    <source>
        <dbReference type="EMBL" id="KAH7130192.1"/>
    </source>
</evidence>
<dbReference type="AlphaFoldDB" id="A0A9P9E3R4"/>
<name>A0A9P9E3R4_9PLEO</name>
<keyword evidence="2" id="KW-0812">Transmembrane</keyword>
<evidence type="ECO:0000256" key="1">
    <source>
        <dbReference type="SAM" id="MobiDB-lite"/>
    </source>
</evidence>
<reference evidence="3" key="1">
    <citation type="journal article" date="2021" name="Nat. Commun.">
        <title>Genetic determinants of endophytism in the Arabidopsis root mycobiome.</title>
        <authorList>
            <person name="Mesny F."/>
            <person name="Miyauchi S."/>
            <person name="Thiergart T."/>
            <person name="Pickel B."/>
            <person name="Atanasova L."/>
            <person name="Karlsson M."/>
            <person name="Huettel B."/>
            <person name="Barry K.W."/>
            <person name="Haridas S."/>
            <person name="Chen C."/>
            <person name="Bauer D."/>
            <person name="Andreopoulos W."/>
            <person name="Pangilinan J."/>
            <person name="LaButti K."/>
            <person name="Riley R."/>
            <person name="Lipzen A."/>
            <person name="Clum A."/>
            <person name="Drula E."/>
            <person name="Henrissat B."/>
            <person name="Kohler A."/>
            <person name="Grigoriev I.V."/>
            <person name="Martin F.M."/>
            <person name="Hacquard S."/>
        </authorList>
    </citation>
    <scope>NUCLEOTIDE SEQUENCE</scope>
    <source>
        <strain evidence="3">MPI-CAGE-CH-0243</strain>
    </source>
</reference>
<sequence length="266" mass="29231">MHSRGGFQTIVLLTPPMFLLLPVSVLLFALERISHTLFVTQTTRNWQTGNHEITLYGPTNSSSSSYEYIDVSVQTNVAPTLAILGTGALAFIVAVVACCGIWELRRIQGSPSYQRAWSWAVLTTNFAVAIAGVAVLVWTSLLQSREGWKSYADVGRQEEPLTRETWACQIHHLFPRQSWAAPACGLARATRYMLIPLIISALAVLVVLGILIRDRGGMRWQFGGQGRYAGLAGAAELYNLPPQPPHHPTQPAEALKHASSPQTVFR</sequence>